<keyword evidence="5" id="KW-1185">Reference proteome</keyword>
<evidence type="ECO:0000256" key="1">
    <source>
        <dbReference type="SAM" id="MobiDB-lite"/>
    </source>
</evidence>
<evidence type="ECO:0000313" key="5">
    <source>
        <dbReference type="Proteomes" id="UP001228504"/>
    </source>
</evidence>
<evidence type="ECO:0000259" key="3">
    <source>
        <dbReference type="SMART" id="SM01324"/>
    </source>
</evidence>
<sequence length="319" mass="36618">MKFCDKCGAKTIDNANFCNKCGAPLKKENNSNTPDSKSISDDDIKKPLNTNNTIEEPNSNDSDSSNPKKRNKLIISIVVLLVIIGGALFFSKDFILYHHYYNSAADESNIQNKLTSYNKALALNYNPEILNNIYDILRKDSNFQKDLNLVTNLKKSDKQNIIYKICTLNSTECYNNGNYEKALKYYNIAKSNGCNLKNFPNGEALSENSNDTTNYNNNSPTSDKNLNARIQSKDEYIEPNSNSTYLKENNLKKYDKKTLALVRNEIYARYGYVFHTEPFKSYFSSKSWYIQNPSFQGKINDLNEYEQKNVQLLQKLENE</sequence>
<feature type="region of interest" description="Disordered" evidence="1">
    <location>
        <begin position="28"/>
        <end position="67"/>
    </location>
</feature>
<dbReference type="Pfam" id="PF13240">
    <property type="entry name" value="Zn_Ribbon_1"/>
    <property type="match status" value="1"/>
</dbReference>
<keyword evidence="2" id="KW-0812">Transmembrane</keyword>
<protein>
    <recommendedName>
        <fullName evidence="3">YARHG domain-containing protein</fullName>
    </recommendedName>
</protein>
<name>A0ABT9UT76_9FIRM</name>
<gene>
    <name evidence="4" type="ORF">J2S18_001447</name>
</gene>
<dbReference type="SMART" id="SM01324">
    <property type="entry name" value="YARHG"/>
    <property type="match status" value="1"/>
</dbReference>
<dbReference type="SUPFAM" id="SSF81901">
    <property type="entry name" value="HCP-like"/>
    <property type="match status" value="1"/>
</dbReference>
<feature type="domain" description="YARHG" evidence="3">
    <location>
        <begin position="234"/>
        <end position="318"/>
    </location>
</feature>
<dbReference type="InterPro" id="IPR038434">
    <property type="entry name" value="YARHG_sf"/>
</dbReference>
<organism evidence="4 5">
    <name type="scientific">Eubacterium multiforme</name>
    <dbReference type="NCBI Taxonomy" id="83339"/>
    <lineage>
        <taxon>Bacteria</taxon>
        <taxon>Bacillati</taxon>
        <taxon>Bacillota</taxon>
        <taxon>Clostridia</taxon>
        <taxon>Eubacteriales</taxon>
        <taxon>Eubacteriaceae</taxon>
        <taxon>Eubacterium</taxon>
    </lineage>
</organism>
<dbReference type="EMBL" id="JAUSUF010000003">
    <property type="protein sequence ID" value="MDQ0149517.1"/>
    <property type="molecule type" value="Genomic_DNA"/>
</dbReference>
<evidence type="ECO:0000256" key="2">
    <source>
        <dbReference type="SAM" id="Phobius"/>
    </source>
</evidence>
<comment type="caution">
    <text evidence="4">The sequence shown here is derived from an EMBL/GenBank/DDBJ whole genome shotgun (WGS) entry which is preliminary data.</text>
</comment>
<feature type="transmembrane region" description="Helical" evidence="2">
    <location>
        <begin position="73"/>
        <end position="90"/>
    </location>
</feature>
<dbReference type="PANTHER" id="PTHR40038">
    <property type="entry name" value="MEMBRANE-ASSOCIATED PROTEIN TCAA"/>
    <property type="match status" value="1"/>
</dbReference>
<dbReference type="RefSeq" id="WP_307485067.1">
    <property type="nucleotide sequence ID" value="NZ_JAUSUF010000003.1"/>
</dbReference>
<dbReference type="PANTHER" id="PTHR40038:SF1">
    <property type="entry name" value="MEMBRANE-ASSOCIATED PROTEIN TCAA"/>
    <property type="match status" value="1"/>
</dbReference>
<dbReference type="InterPro" id="IPR026870">
    <property type="entry name" value="Zinc_ribbon_dom"/>
</dbReference>
<keyword evidence="2" id="KW-1133">Transmembrane helix</keyword>
<dbReference type="Gene3D" id="1.20.58.1690">
    <property type="match status" value="1"/>
</dbReference>
<feature type="region of interest" description="Disordered" evidence="1">
    <location>
        <begin position="205"/>
        <end position="225"/>
    </location>
</feature>
<accession>A0ABT9UT76</accession>
<reference evidence="4 5" key="1">
    <citation type="submission" date="2023-07" db="EMBL/GenBank/DDBJ databases">
        <title>Genomic Encyclopedia of Type Strains, Phase IV (KMG-IV): sequencing the most valuable type-strain genomes for metagenomic binning, comparative biology and taxonomic classification.</title>
        <authorList>
            <person name="Goeker M."/>
        </authorList>
    </citation>
    <scope>NUCLEOTIDE SEQUENCE [LARGE SCALE GENOMIC DNA]</scope>
    <source>
        <strain evidence="4 5">DSM 20694</strain>
    </source>
</reference>
<dbReference type="Proteomes" id="UP001228504">
    <property type="component" value="Unassembled WGS sequence"/>
</dbReference>
<dbReference type="InterPro" id="IPR025582">
    <property type="entry name" value="YARHG_dom"/>
</dbReference>
<evidence type="ECO:0000313" key="4">
    <source>
        <dbReference type="EMBL" id="MDQ0149517.1"/>
    </source>
</evidence>
<keyword evidence="2" id="KW-0472">Membrane</keyword>
<dbReference type="Pfam" id="PF13308">
    <property type="entry name" value="YARHG"/>
    <property type="match status" value="1"/>
</dbReference>
<feature type="compositionally biased region" description="Low complexity" evidence="1">
    <location>
        <begin position="208"/>
        <end position="222"/>
    </location>
</feature>
<proteinExistence type="predicted"/>